<protein>
    <submittedName>
        <fullName evidence="3">SMP-30/gluconolactonase/LRE family protein</fullName>
    </submittedName>
</protein>
<dbReference type="RefSeq" id="WP_057941259.1">
    <property type="nucleotide sequence ID" value="NZ_CP011131.1"/>
</dbReference>
<reference evidence="3 4" key="1">
    <citation type="submission" date="2022-03" db="EMBL/GenBank/DDBJ databases">
        <title>Complete genome sequence of Lysobacter capsici VKM B-2533 and Lysobacter gummosus 10.1.1, promising sources of lytic agents.</title>
        <authorList>
            <person name="Tarlachkov S.V."/>
            <person name="Kudryakova I.V."/>
            <person name="Afoshin A.S."/>
            <person name="Leontyevskaya E.A."/>
            <person name="Leontyevskaya N.V."/>
        </authorList>
    </citation>
    <scope>NUCLEOTIDE SEQUENCE [LARGE SCALE GENOMIC DNA]</scope>
    <source>
        <strain evidence="3 4">10.1.1</strain>
    </source>
</reference>
<dbReference type="InterPro" id="IPR011042">
    <property type="entry name" value="6-blade_b-propeller_TolB-like"/>
</dbReference>
<proteinExistence type="inferred from homology"/>
<evidence type="ECO:0000313" key="4">
    <source>
        <dbReference type="Proteomes" id="UP000829194"/>
    </source>
</evidence>
<evidence type="ECO:0000313" key="3">
    <source>
        <dbReference type="EMBL" id="UNP29963.1"/>
    </source>
</evidence>
<dbReference type="PANTHER" id="PTHR10907">
    <property type="entry name" value="REGUCALCIN"/>
    <property type="match status" value="1"/>
</dbReference>
<evidence type="ECO:0000259" key="2">
    <source>
        <dbReference type="Pfam" id="PF08450"/>
    </source>
</evidence>
<evidence type="ECO:0000256" key="1">
    <source>
        <dbReference type="ARBA" id="ARBA00008853"/>
    </source>
</evidence>
<dbReference type="Gene3D" id="2.120.10.30">
    <property type="entry name" value="TolB, C-terminal domain"/>
    <property type="match status" value="1"/>
</dbReference>
<dbReference type="Pfam" id="PF08450">
    <property type="entry name" value="SGL"/>
    <property type="match status" value="1"/>
</dbReference>
<dbReference type="SUPFAM" id="SSF63829">
    <property type="entry name" value="Calcium-dependent phosphotriesterase"/>
    <property type="match status" value="1"/>
</dbReference>
<accession>A0ABY3XEW7</accession>
<gene>
    <name evidence="3" type="ORF">MOV92_01350</name>
</gene>
<comment type="similarity">
    <text evidence="1">Belongs to the SMP-30/CGR1 family.</text>
</comment>
<name>A0ABY3XEW7_9GAMM</name>
<sequence length="307" mass="33499">MTAAVAIDAARARLAVDSRCRLGEGVLWCERRQALWWTDIQSARLWRHTPGDRRSRYWRLPDRLGSFALCESGRLLLGLAKGVYSADPGAAEDLDALAPTLLAPVEADQPTLRINDGRCDRSGNFVFGTLNEDLRRAPMGRFYQYSRRHGLRPLALAGVAIANSLCFDLDGRGLYYCDSRQGRIMHVAYDADSAQVGAPEVFAEVQAPASPDGAAVDSEGRVWSAQWGVGRVVGYGHDGRVERVVEVPTSNVSCLSFAGAALDEIYITTAREELDDAQRRAQPDAGGVFRASVAGVRGLAEARFDDR</sequence>
<dbReference type="EMBL" id="CP093547">
    <property type="protein sequence ID" value="UNP29963.1"/>
    <property type="molecule type" value="Genomic_DNA"/>
</dbReference>
<dbReference type="InterPro" id="IPR013658">
    <property type="entry name" value="SGL"/>
</dbReference>
<dbReference type="PRINTS" id="PR01790">
    <property type="entry name" value="SMP30FAMILY"/>
</dbReference>
<organism evidence="3 4">
    <name type="scientific">Lysobacter gummosus</name>
    <dbReference type="NCBI Taxonomy" id="262324"/>
    <lineage>
        <taxon>Bacteria</taxon>
        <taxon>Pseudomonadati</taxon>
        <taxon>Pseudomonadota</taxon>
        <taxon>Gammaproteobacteria</taxon>
        <taxon>Lysobacterales</taxon>
        <taxon>Lysobacteraceae</taxon>
        <taxon>Lysobacter</taxon>
    </lineage>
</organism>
<dbReference type="Proteomes" id="UP000829194">
    <property type="component" value="Chromosome"/>
</dbReference>
<dbReference type="PANTHER" id="PTHR10907:SF47">
    <property type="entry name" value="REGUCALCIN"/>
    <property type="match status" value="1"/>
</dbReference>
<keyword evidence="4" id="KW-1185">Reference proteome</keyword>
<feature type="domain" description="SMP-30/Gluconolactonase/LRE-like region" evidence="2">
    <location>
        <begin position="22"/>
        <end position="271"/>
    </location>
</feature>
<dbReference type="InterPro" id="IPR005511">
    <property type="entry name" value="SMP-30"/>
</dbReference>